<evidence type="ECO:0000256" key="5">
    <source>
        <dbReference type="ARBA" id="ARBA00022741"/>
    </source>
</evidence>
<evidence type="ECO:0000256" key="4">
    <source>
        <dbReference type="ARBA" id="ARBA00022723"/>
    </source>
</evidence>
<keyword evidence="9" id="KW-0460">Magnesium</keyword>
<dbReference type="SMART" id="SM00065">
    <property type="entry name" value="GAF"/>
    <property type="match status" value="1"/>
</dbReference>
<evidence type="ECO:0000256" key="14">
    <source>
        <dbReference type="ARBA" id="ARBA00075117"/>
    </source>
</evidence>
<dbReference type="GO" id="GO:0016301">
    <property type="term" value="F:kinase activity"/>
    <property type="evidence" value="ECO:0007669"/>
    <property type="project" value="UniProtKB-KW"/>
</dbReference>
<dbReference type="InterPro" id="IPR001932">
    <property type="entry name" value="PPM-type_phosphatase-like_dom"/>
</dbReference>
<dbReference type="SMART" id="SM00091">
    <property type="entry name" value="PAS"/>
    <property type="match status" value="1"/>
</dbReference>
<evidence type="ECO:0000256" key="6">
    <source>
        <dbReference type="ARBA" id="ARBA00022777"/>
    </source>
</evidence>
<dbReference type="CDD" id="cd00130">
    <property type="entry name" value="PAS"/>
    <property type="match status" value="1"/>
</dbReference>
<organism evidence="17 18">
    <name type="scientific">Nonomuraea jiangxiensis</name>
    <dbReference type="NCBI Taxonomy" id="633440"/>
    <lineage>
        <taxon>Bacteria</taxon>
        <taxon>Bacillati</taxon>
        <taxon>Actinomycetota</taxon>
        <taxon>Actinomycetes</taxon>
        <taxon>Streptosporangiales</taxon>
        <taxon>Streptosporangiaceae</taxon>
        <taxon>Nonomuraea</taxon>
    </lineage>
</organism>
<keyword evidence="5" id="KW-0547">Nucleotide-binding</keyword>
<name>A0A1G9AW75_9ACTN</name>
<dbReference type="FunFam" id="3.60.40.10:FF:000005">
    <property type="entry name" value="Serine/threonine protein phosphatase"/>
    <property type="match status" value="1"/>
</dbReference>
<evidence type="ECO:0000256" key="8">
    <source>
        <dbReference type="ARBA" id="ARBA00022840"/>
    </source>
</evidence>
<feature type="domain" description="PAS" evidence="16">
    <location>
        <begin position="45"/>
        <end position="97"/>
    </location>
</feature>
<sequence>MPARDVILSKCGPPIARAEPTCGCDGGIAKKRFDPLPGPEGYGLSRELARALFHGLRVGLLIVDGTGKILMVNPTTEQVLARPARQLVGADSHDLLHRNPDGSTMPRERCRHLMALRDSETLRTVETWYARGDGTLLPVGLTVAPLQLDEEEGRGGVVLFYDLLRHKAVEEEQAAHLTILTELTDRLSLTAEISTVLSSTLEVEEMLRRLSRVVVPQLADWALIDLLGPDGELRRVSVVSRSTKDACEAADWAGPLPPLEENLHSPLARVLRGAPSILLTARELGEHAHPARPLQRLYDRIGATSVIVAPLRTPRRVLGTLVLARCPPSPDFDPADVAFISDIAGRAGLAVDNADLFQQQRRIAETMQRHLITPLPDVEDLELVARYQPAPHGAQVGGDWYDAFPLPGGLTTLVIGDVAGHDLQAAAGMSQIRNMLRAMAWAQRTPPSRVVGRLDEALPHLTDDLLATLVLALVEAPDEDGSRLLRWTSAGHPPPLLVEDDGSARYLEEGQGLMLGTDLPTTRPDAGVPIPARGTVLLYTDGLVETVGSSLGAGMNRLRRHAAALARHPLPYFCDELLARMRHDVIDDIALLALRLRTGAG</sequence>
<dbReference type="Gene3D" id="3.30.450.40">
    <property type="match status" value="1"/>
</dbReference>
<dbReference type="SUPFAM" id="SSF55785">
    <property type="entry name" value="PYP-like sensor domain (PAS domain)"/>
    <property type="match status" value="1"/>
</dbReference>
<dbReference type="PANTHER" id="PTHR43156:SF2">
    <property type="entry name" value="STAGE II SPORULATION PROTEIN E"/>
    <property type="match status" value="1"/>
</dbReference>
<dbReference type="Pfam" id="PF13426">
    <property type="entry name" value="PAS_9"/>
    <property type="match status" value="1"/>
</dbReference>
<evidence type="ECO:0000256" key="10">
    <source>
        <dbReference type="ARBA" id="ARBA00022912"/>
    </source>
</evidence>
<dbReference type="AlphaFoldDB" id="A0A1G9AW75"/>
<dbReference type="EMBL" id="FNDJ01000015">
    <property type="protein sequence ID" value="SDK30815.1"/>
    <property type="molecule type" value="Genomic_DNA"/>
</dbReference>
<evidence type="ECO:0000256" key="12">
    <source>
        <dbReference type="ARBA" id="ARBA00047761"/>
    </source>
</evidence>
<evidence type="ECO:0000256" key="7">
    <source>
        <dbReference type="ARBA" id="ARBA00022801"/>
    </source>
</evidence>
<dbReference type="InterPro" id="IPR036457">
    <property type="entry name" value="PPM-type-like_dom_sf"/>
</dbReference>
<dbReference type="Proteomes" id="UP000199202">
    <property type="component" value="Unassembled WGS sequence"/>
</dbReference>
<keyword evidence="10" id="KW-0904">Protein phosphatase</keyword>
<evidence type="ECO:0000256" key="15">
    <source>
        <dbReference type="ARBA" id="ARBA00081350"/>
    </source>
</evidence>
<dbReference type="Pfam" id="PF01590">
    <property type="entry name" value="GAF"/>
    <property type="match status" value="1"/>
</dbReference>
<dbReference type="GO" id="GO:0005524">
    <property type="term" value="F:ATP binding"/>
    <property type="evidence" value="ECO:0007669"/>
    <property type="project" value="UniProtKB-KW"/>
</dbReference>
<protein>
    <recommendedName>
        <fullName evidence="1">protein-serine/threonine phosphatase</fullName>
        <ecNumber evidence="1">3.1.3.16</ecNumber>
    </recommendedName>
    <alternativeName>
        <fullName evidence="15">Protein-serine/threonine phosphatase</fullName>
    </alternativeName>
    <alternativeName>
        <fullName evidence="14">Serine/threonine-protein kinase</fullName>
    </alternativeName>
</protein>
<dbReference type="OrthoDB" id="118142at2"/>
<evidence type="ECO:0000256" key="11">
    <source>
        <dbReference type="ARBA" id="ARBA00023211"/>
    </source>
</evidence>
<dbReference type="InterPro" id="IPR029016">
    <property type="entry name" value="GAF-like_dom_sf"/>
</dbReference>
<dbReference type="GO" id="GO:0004722">
    <property type="term" value="F:protein serine/threonine phosphatase activity"/>
    <property type="evidence" value="ECO:0007669"/>
    <property type="project" value="UniProtKB-EC"/>
</dbReference>
<evidence type="ECO:0000313" key="17">
    <source>
        <dbReference type="EMBL" id="SDK30815.1"/>
    </source>
</evidence>
<keyword evidence="11" id="KW-0464">Manganese</keyword>
<keyword evidence="18" id="KW-1185">Reference proteome</keyword>
<dbReference type="GO" id="GO:0046872">
    <property type="term" value="F:metal ion binding"/>
    <property type="evidence" value="ECO:0007669"/>
    <property type="project" value="UniProtKB-KW"/>
</dbReference>
<proteinExistence type="predicted"/>
<dbReference type="Gene3D" id="3.30.450.20">
    <property type="entry name" value="PAS domain"/>
    <property type="match status" value="1"/>
</dbReference>
<dbReference type="EC" id="3.1.3.16" evidence="1"/>
<evidence type="ECO:0000313" key="18">
    <source>
        <dbReference type="Proteomes" id="UP000199202"/>
    </source>
</evidence>
<evidence type="ECO:0000256" key="13">
    <source>
        <dbReference type="ARBA" id="ARBA00056274"/>
    </source>
</evidence>
<keyword evidence="6" id="KW-0418">Kinase</keyword>
<accession>A0A1G9AW75</accession>
<dbReference type="NCBIfam" id="TIGR00229">
    <property type="entry name" value="sensory_box"/>
    <property type="match status" value="1"/>
</dbReference>
<dbReference type="SUPFAM" id="SSF55781">
    <property type="entry name" value="GAF domain-like"/>
    <property type="match status" value="1"/>
</dbReference>
<evidence type="ECO:0000256" key="1">
    <source>
        <dbReference type="ARBA" id="ARBA00013081"/>
    </source>
</evidence>
<dbReference type="Pfam" id="PF07228">
    <property type="entry name" value="SpoIIE"/>
    <property type="match status" value="1"/>
</dbReference>
<dbReference type="InterPro" id="IPR003018">
    <property type="entry name" value="GAF"/>
</dbReference>
<comment type="function">
    <text evidence="13">Primarily acts as an independent SigF regulator that is sensitive to the osmosensory signal, mediating the cross talk of PknD with the SigF regulon. Possesses both phosphatase and kinase activities. The kinase domain functions as a classic anti-sigma factor-like kinase to phosphorylate the anti-anti-sigma factor domain at the canonical regulatory site, and the phosphatase domain antagonizes this activity.</text>
</comment>
<evidence type="ECO:0000256" key="2">
    <source>
        <dbReference type="ARBA" id="ARBA00022553"/>
    </source>
</evidence>
<dbReference type="SMART" id="SM00331">
    <property type="entry name" value="PP2C_SIG"/>
    <property type="match status" value="1"/>
</dbReference>
<keyword evidence="4" id="KW-0479">Metal-binding</keyword>
<evidence type="ECO:0000256" key="9">
    <source>
        <dbReference type="ARBA" id="ARBA00022842"/>
    </source>
</evidence>
<keyword evidence="3" id="KW-0808">Transferase</keyword>
<dbReference type="STRING" id="633440.SAMN05421869_11554"/>
<evidence type="ECO:0000256" key="3">
    <source>
        <dbReference type="ARBA" id="ARBA00022679"/>
    </source>
</evidence>
<dbReference type="Gene3D" id="3.60.40.10">
    <property type="entry name" value="PPM-type phosphatase domain"/>
    <property type="match status" value="1"/>
</dbReference>
<dbReference type="InterPro" id="IPR000014">
    <property type="entry name" value="PAS"/>
</dbReference>
<dbReference type="PANTHER" id="PTHR43156">
    <property type="entry name" value="STAGE II SPORULATION PROTEIN E-RELATED"/>
    <property type="match status" value="1"/>
</dbReference>
<keyword evidence="7" id="KW-0378">Hydrolase</keyword>
<keyword evidence="8" id="KW-0067">ATP-binding</keyword>
<dbReference type="InterPro" id="IPR052016">
    <property type="entry name" value="Bact_Sigma-Reg"/>
</dbReference>
<keyword evidence="2" id="KW-0597">Phosphoprotein</keyword>
<dbReference type="PROSITE" id="PS50112">
    <property type="entry name" value="PAS"/>
    <property type="match status" value="1"/>
</dbReference>
<gene>
    <name evidence="17" type="ORF">SAMN05421869_11554</name>
</gene>
<reference evidence="17 18" key="1">
    <citation type="submission" date="2016-10" db="EMBL/GenBank/DDBJ databases">
        <authorList>
            <person name="de Groot N.N."/>
        </authorList>
    </citation>
    <scope>NUCLEOTIDE SEQUENCE [LARGE SCALE GENOMIC DNA]</scope>
    <source>
        <strain evidence="17 18">CGMCC 4.6533</strain>
    </source>
</reference>
<dbReference type="InterPro" id="IPR035965">
    <property type="entry name" value="PAS-like_dom_sf"/>
</dbReference>
<comment type="catalytic activity">
    <reaction evidence="12">
        <text>O-phospho-L-seryl-[protein] + H2O = L-seryl-[protein] + phosphate</text>
        <dbReference type="Rhea" id="RHEA:20629"/>
        <dbReference type="Rhea" id="RHEA-COMP:9863"/>
        <dbReference type="Rhea" id="RHEA-COMP:11604"/>
        <dbReference type="ChEBI" id="CHEBI:15377"/>
        <dbReference type="ChEBI" id="CHEBI:29999"/>
        <dbReference type="ChEBI" id="CHEBI:43474"/>
        <dbReference type="ChEBI" id="CHEBI:83421"/>
        <dbReference type="EC" id="3.1.3.16"/>
    </reaction>
</comment>
<evidence type="ECO:0000259" key="16">
    <source>
        <dbReference type="PROSITE" id="PS50112"/>
    </source>
</evidence>